<protein>
    <submittedName>
        <fullName evidence="2">Uncharacterized protein</fullName>
    </submittedName>
</protein>
<dbReference type="EMBL" id="BFAA01010493">
    <property type="protein sequence ID" value="GCB78689.1"/>
    <property type="molecule type" value="Genomic_DNA"/>
</dbReference>
<reference evidence="2 3" key="1">
    <citation type="journal article" date="2018" name="Nat. Ecol. Evol.">
        <title>Shark genomes provide insights into elasmobranch evolution and the origin of vertebrates.</title>
        <authorList>
            <person name="Hara Y"/>
            <person name="Yamaguchi K"/>
            <person name="Onimaru K"/>
            <person name="Kadota M"/>
            <person name="Koyanagi M"/>
            <person name="Keeley SD"/>
            <person name="Tatsumi K"/>
            <person name="Tanaka K"/>
            <person name="Motone F"/>
            <person name="Kageyama Y"/>
            <person name="Nozu R"/>
            <person name="Adachi N"/>
            <person name="Nishimura O"/>
            <person name="Nakagawa R"/>
            <person name="Tanegashima C"/>
            <person name="Kiyatake I"/>
            <person name="Matsumoto R"/>
            <person name="Murakumo K"/>
            <person name="Nishida K"/>
            <person name="Terakita A"/>
            <person name="Kuratani S"/>
            <person name="Sato K"/>
            <person name="Hyodo S Kuraku.S."/>
        </authorList>
    </citation>
    <scope>NUCLEOTIDE SEQUENCE [LARGE SCALE GENOMIC DNA]</scope>
</reference>
<dbReference type="OrthoDB" id="330047at2759"/>
<evidence type="ECO:0000256" key="1">
    <source>
        <dbReference type="SAM" id="Phobius"/>
    </source>
</evidence>
<dbReference type="OMA" id="LMTIERC"/>
<dbReference type="PANTHER" id="PTHR20765">
    <property type="entry name" value="SOLUTE CARRIER FAMILY 43 MEMBER 3-RELATED"/>
    <property type="match status" value="1"/>
</dbReference>
<dbReference type="Proteomes" id="UP000288216">
    <property type="component" value="Unassembled WGS sequence"/>
</dbReference>
<keyword evidence="1" id="KW-0812">Transmembrane</keyword>
<evidence type="ECO:0000313" key="3">
    <source>
        <dbReference type="Proteomes" id="UP000288216"/>
    </source>
</evidence>
<comment type="caution">
    <text evidence="2">The sequence shown here is derived from an EMBL/GenBank/DDBJ whole genome shotgun (WGS) entry which is preliminary data.</text>
</comment>
<evidence type="ECO:0000313" key="2">
    <source>
        <dbReference type="EMBL" id="GCB78689.1"/>
    </source>
</evidence>
<keyword evidence="1" id="KW-1133">Transmembrane helix</keyword>
<organism evidence="2 3">
    <name type="scientific">Scyliorhinus torazame</name>
    <name type="common">Cloudy catshark</name>
    <name type="synonym">Catulus torazame</name>
    <dbReference type="NCBI Taxonomy" id="75743"/>
    <lineage>
        <taxon>Eukaryota</taxon>
        <taxon>Metazoa</taxon>
        <taxon>Chordata</taxon>
        <taxon>Craniata</taxon>
        <taxon>Vertebrata</taxon>
        <taxon>Chondrichthyes</taxon>
        <taxon>Elasmobranchii</taxon>
        <taxon>Galeomorphii</taxon>
        <taxon>Galeoidea</taxon>
        <taxon>Carcharhiniformes</taxon>
        <taxon>Scyliorhinidae</taxon>
        <taxon>Scyliorhinus</taxon>
    </lineage>
</organism>
<name>A0A401PZV5_SCYTO</name>
<gene>
    <name evidence="2" type="ORF">scyTo_0016855</name>
</gene>
<proteinExistence type="predicted"/>
<accession>A0A401PZV5</accession>
<dbReference type="AlphaFoldDB" id="A0A401PZV5"/>
<keyword evidence="1" id="KW-0472">Membrane</keyword>
<dbReference type="PANTHER" id="PTHR20765:SF1">
    <property type="entry name" value="EQUILIBRATIVE NUCLEOBASE TRANSPORTER 1"/>
    <property type="match status" value="1"/>
</dbReference>
<dbReference type="InterPro" id="IPR027197">
    <property type="entry name" value="SLC43A3"/>
</dbReference>
<feature type="transmembrane region" description="Helical" evidence="1">
    <location>
        <begin position="12"/>
        <end position="37"/>
    </location>
</feature>
<dbReference type="STRING" id="75743.A0A401PZV5"/>
<feature type="transmembrane region" description="Helical" evidence="1">
    <location>
        <begin position="80"/>
        <end position="105"/>
    </location>
</feature>
<sequence>MQSLGERCKLYLCFTTGLIECLGFTGVIFGWASLVFVLKEEEYFMDVCDTLHNTSSGGARNGSAPTSPRSVGCDLQDDRFTLVFTIAAFAFSFFAFPSGVVFDYLGTMVTRILAM</sequence>
<keyword evidence="3" id="KW-1185">Reference proteome</keyword>